<dbReference type="Gene3D" id="3.80.10.10">
    <property type="entry name" value="Ribonuclease Inhibitor"/>
    <property type="match status" value="2"/>
</dbReference>
<protein>
    <submittedName>
        <fullName evidence="4">Uncharacterized protein</fullName>
    </submittedName>
</protein>
<dbReference type="InterPro" id="IPR050541">
    <property type="entry name" value="LRR_TM_domain-containing"/>
</dbReference>
<organism evidence="4 5">
    <name type="scientific">Dreissena polymorpha</name>
    <name type="common">Zebra mussel</name>
    <name type="synonym">Mytilus polymorpha</name>
    <dbReference type="NCBI Taxonomy" id="45954"/>
    <lineage>
        <taxon>Eukaryota</taxon>
        <taxon>Metazoa</taxon>
        <taxon>Spiralia</taxon>
        <taxon>Lophotrochozoa</taxon>
        <taxon>Mollusca</taxon>
        <taxon>Bivalvia</taxon>
        <taxon>Autobranchia</taxon>
        <taxon>Heteroconchia</taxon>
        <taxon>Euheterodonta</taxon>
        <taxon>Imparidentia</taxon>
        <taxon>Neoheterodontei</taxon>
        <taxon>Myida</taxon>
        <taxon>Dreissenoidea</taxon>
        <taxon>Dreissenidae</taxon>
        <taxon>Dreissena</taxon>
    </lineage>
</organism>
<dbReference type="PANTHER" id="PTHR24369">
    <property type="entry name" value="ANTIGEN BSP, PUTATIVE-RELATED"/>
    <property type="match status" value="1"/>
</dbReference>
<proteinExistence type="predicted"/>
<accession>A0A9D4RTP4</accession>
<dbReference type="SMART" id="SM00365">
    <property type="entry name" value="LRR_SD22"/>
    <property type="match status" value="3"/>
</dbReference>
<reference evidence="4" key="2">
    <citation type="submission" date="2020-11" db="EMBL/GenBank/DDBJ databases">
        <authorList>
            <person name="McCartney M.A."/>
            <person name="Auch B."/>
            <person name="Kono T."/>
            <person name="Mallez S."/>
            <person name="Becker A."/>
            <person name="Gohl D.M."/>
            <person name="Silverstein K.A.T."/>
            <person name="Koren S."/>
            <person name="Bechman K.B."/>
            <person name="Herman A."/>
            <person name="Abrahante J.E."/>
            <person name="Garbe J."/>
        </authorList>
    </citation>
    <scope>NUCLEOTIDE SEQUENCE</scope>
    <source>
        <strain evidence="4">Duluth1</strain>
        <tissue evidence="4">Whole animal</tissue>
    </source>
</reference>
<keyword evidence="3" id="KW-0677">Repeat</keyword>
<evidence type="ECO:0000256" key="1">
    <source>
        <dbReference type="ARBA" id="ARBA00022614"/>
    </source>
</evidence>
<dbReference type="PROSITE" id="PS51450">
    <property type="entry name" value="LRR"/>
    <property type="match status" value="2"/>
</dbReference>
<evidence type="ECO:0000313" key="4">
    <source>
        <dbReference type="EMBL" id="KAH3881296.1"/>
    </source>
</evidence>
<evidence type="ECO:0000256" key="3">
    <source>
        <dbReference type="ARBA" id="ARBA00022737"/>
    </source>
</evidence>
<evidence type="ECO:0000313" key="5">
    <source>
        <dbReference type="Proteomes" id="UP000828390"/>
    </source>
</evidence>
<gene>
    <name evidence="4" type="ORF">DPMN_005221</name>
</gene>
<keyword evidence="1" id="KW-0433">Leucine-rich repeat</keyword>
<evidence type="ECO:0000256" key="2">
    <source>
        <dbReference type="ARBA" id="ARBA00022729"/>
    </source>
</evidence>
<dbReference type="SMART" id="SM00369">
    <property type="entry name" value="LRR_TYP"/>
    <property type="match status" value="2"/>
</dbReference>
<dbReference type="GO" id="GO:0005886">
    <property type="term" value="C:plasma membrane"/>
    <property type="evidence" value="ECO:0007669"/>
    <property type="project" value="TreeGrafter"/>
</dbReference>
<dbReference type="PRINTS" id="PR00019">
    <property type="entry name" value="LEURICHRPT"/>
</dbReference>
<dbReference type="Pfam" id="PF13855">
    <property type="entry name" value="LRR_8"/>
    <property type="match status" value="1"/>
</dbReference>
<dbReference type="PANTHER" id="PTHR24369:SF210">
    <property type="entry name" value="CHAOPTIN-RELATED"/>
    <property type="match status" value="1"/>
</dbReference>
<dbReference type="InterPro" id="IPR003591">
    <property type="entry name" value="Leu-rich_rpt_typical-subtyp"/>
</dbReference>
<reference evidence="4" key="1">
    <citation type="journal article" date="2019" name="bioRxiv">
        <title>The Genome of the Zebra Mussel, Dreissena polymorpha: A Resource for Invasive Species Research.</title>
        <authorList>
            <person name="McCartney M.A."/>
            <person name="Auch B."/>
            <person name="Kono T."/>
            <person name="Mallez S."/>
            <person name="Zhang Y."/>
            <person name="Obille A."/>
            <person name="Becker A."/>
            <person name="Abrahante J.E."/>
            <person name="Garbe J."/>
            <person name="Badalamenti J.P."/>
            <person name="Herman A."/>
            <person name="Mangelson H."/>
            <person name="Liachko I."/>
            <person name="Sullivan S."/>
            <person name="Sone E.D."/>
            <person name="Koren S."/>
            <person name="Silverstein K.A.T."/>
            <person name="Beckman K.B."/>
            <person name="Gohl D.M."/>
        </authorList>
    </citation>
    <scope>NUCLEOTIDE SEQUENCE</scope>
    <source>
        <strain evidence="4">Duluth1</strain>
        <tissue evidence="4">Whole animal</tissue>
    </source>
</reference>
<dbReference type="AlphaFoldDB" id="A0A9D4RTP4"/>
<keyword evidence="2" id="KW-0732">Signal</keyword>
<dbReference type="InterPro" id="IPR001611">
    <property type="entry name" value="Leu-rich_rpt"/>
</dbReference>
<dbReference type="Proteomes" id="UP000828390">
    <property type="component" value="Unassembled WGS sequence"/>
</dbReference>
<dbReference type="SUPFAM" id="SSF52058">
    <property type="entry name" value="L domain-like"/>
    <property type="match status" value="1"/>
</dbReference>
<dbReference type="EMBL" id="JAIWYP010000001">
    <property type="protein sequence ID" value="KAH3881296.1"/>
    <property type="molecule type" value="Genomic_DNA"/>
</dbReference>
<comment type="caution">
    <text evidence="4">The sequence shown here is derived from an EMBL/GenBank/DDBJ whole genome shotgun (WGS) entry which is preliminary data.</text>
</comment>
<keyword evidence="5" id="KW-1185">Reference proteome</keyword>
<dbReference type="InterPro" id="IPR032675">
    <property type="entry name" value="LRR_dom_sf"/>
</dbReference>
<sequence length="320" mass="37013">MTEIPSDVCDWDTDSRLKVFSRHVNKTIKYWLHIVKIDFSYNKIRKVESLNCLKKLDKLDLSDNKITQFKNTTINQLTHLRHLDLSYNEIKSMDPAFISQPTQSLMFADFENNKLRDLDITNAFSVNPFCHVDYTSNIIDKFVNAQGFTLDKIKTYGPGFVSLNQNNFETFPDFTFLLGLSSLAEFGQLSSFGFDFRDIKLNCDCHLEPFLSIGQNVKDALWRLWRDHLNITCANPPSLKNVKVRNLNPYDLICNLTREAYCPQECTCIDRPNTNTLYVTCTNLKEMPELLPNSTLTRFISLTLPNNEIKVLSNESYISK</sequence>
<name>A0A9D4RTP4_DREPO</name>